<evidence type="ECO:0000313" key="4">
    <source>
        <dbReference type="EMBL" id="VEU43002.1"/>
    </source>
</evidence>
<sequence>MDFPIRLQPLERNKRIFWNEEIEEYLAKQPTPSLNSNSIEFDEDALQLSLDAVVLELERELRRAFTNRKTNGCDPNLGSAVRTGKNILRWYIQIYVEHRQVQQRRHKIQDGRKMDILRSPGILSTVVSILQWSVDNDLKLARDASLYIFYATYSHHPGDKSASNGIDHLINHESFPQIALEMLVANDSIPLHLSLVRNLHSMTVSFPGARATILDAKIHYDPLRATESAPWAPREPTTINFSKACLSLIRWLLDDESSFPTYNPEDKGAELVVEIFNCFYAMRKGQELAAPSTVISTDDGDLSLEKLIVRILKLSPTTKSLETASAENIWKQINECKLAAISLLMDSDASFGEYLIENGCFGTLLEVFERQVDCTVDNTRLEGSAAATLLPILIVLNRYSVANRNIQILVKDFVFPRENEKRNNQLIRDRKKTNMSPLDAPKDTLRGKLIVLLSWVDGYVKRCSAELMWTLCDSDYNEFTTRVGLGNALPLLNAKGLSPIPIPS</sequence>
<keyword evidence="3" id="KW-0143">Chaperone</keyword>
<dbReference type="PANTHER" id="PTHR12425">
    <property type="entry name" value="SYNEMBRYN"/>
    <property type="match status" value="1"/>
</dbReference>
<dbReference type="GO" id="GO:0005737">
    <property type="term" value="C:cytoplasm"/>
    <property type="evidence" value="ECO:0007669"/>
    <property type="project" value="TreeGrafter"/>
</dbReference>
<dbReference type="Proteomes" id="UP000291116">
    <property type="component" value="Unassembled WGS sequence"/>
</dbReference>
<keyword evidence="2" id="KW-0344">Guanine-nucleotide releasing factor</keyword>
<reference evidence="4 5" key="1">
    <citation type="submission" date="2019-01" db="EMBL/GenBank/DDBJ databases">
        <authorList>
            <person name="Ferrante I. M."/>
        </authorList>
    </citation>
    <scope>NUCLEOTIDE SEQUENCE [LARGE SCALE GENOMIC DNA]</scope>
    <source>
        <strain evidence="4 5">B856</strain>
    </source>
</reference>
<organism evidence="4 5">
    <name type="scientific">Pseudo-nitzschia multistriata</name>
    <dbReference type="NCBI Taxonomy" id="183589"/>
    <lineage>
        <taxon>Eukaryota</taxon>
        <taxon>Sar</taxon>
        <taxon>Stramenopiles</taxon>
        <taxon>Ochrophyta</taxon>
        <taxon>Bacillariophyta</taxon>
        <taxon>Bacillariophyceae</taxon>
        <taxon>Bacillariophycidae</taxon>
        <taxon>Bacillariales</taxon>
        <taxon>Bacillariaceae</taxon>
        <taxon>Pseudo-nitzschia</taxon>
    </lineage>
</organism>
<dbReference type="GO" id="GO:0005085">
    <property type="term" value="F:guanyl-nucleotide exchange factor activity"/>
    <property type="evidence" value="ECO:0007669"/>
    <property type="project" value="UniProtKB-KW"/>
</dbReference>
<dbReference type="OrthoDB" id="5585685at2759"/>
<evidence type="ECO:0000256" key="1">
    <source>
        <dbReference type="ARBA" id="ARBA00009049"/>
    </source>
</evidence>
<dbReference type="GO" id="GO:0007186">
    <property type="term" value="P:G protein-coupled receptor signaling pathway"/>
    <property type="evidence" value="ECO:0007669"/>
    <property type="project" value="TreeGrafter"/>
</dbReference>
<accession>A0A448ZLT4</accession>
<evidence type="ECO:0000256" key="3">
    <source>
        <dbReference type="ARBA" id="ARBA00023186"/>
    </source>
</evidence>
<dbReference type="InterPro" id="IPR019318">
    <property type="entry name" value="Gua_nucleotide_exch_fac_Ric8"/>
</dbReference>
<evidence type="ECO:0000313" key="5">
    <source>
        <dbReference type="Proteomes" id="UP000291116"/>
    </source>
</evidence>
<evidence type="ECO:0008006" key="6">
    <source>
        <dbReference type="Google" id="ProtNLM"/>
    </source>
</evidence>
<dbReference type="AlphaFoldDB" id="A0A448ZLT4"/>
<dbReference type="GO" id="GO:0001965">
    <property type="term" value="F:G-protein alpha-subunit binding"/>
    <property type="evidence" value="ECO:0007669"/>
    <property type="project" value="TreeGrafter"/>
</dbReference>
<keyword evidence="5" id="KW-1185">Reference proteome</keyword>
<name>A0A448ZLT4_9STRA</name>
<comment type="similarity">
    <text evidence="1">Belongs to the synembryn family.</text>
</comment>
<dbReference type="Pfam" id="PF10165">
    <property type="entry name" value="Ric8"/>
    <property type="match status" value="1"/>
</dbReference>
<dbReference type="EMBL" id="CAACVS010000506">
    <property type="protein sequence ID" value="VEU43002.1"/>
    <property type="molecule type" value="Genomic_DNA"/>
</dbReference>
<gene>
    <name evidence="4" type="ORF">PSNMU_V1.4_AUG-EV-PASAV3_0100050</name>
</gene>
<evidence type="ECO:0000256" key="2">
    <source>
        <dbReference type="ARBA" id="ARBA00022658"/>
    </source>
</evidence>
<protein>
    <recommendedName>
        <fullName evidence="6">Ataxin-10 domain-containing protein</fullName>
    </recommendedName>
</protein>
<dbReference type="PANTHER" id="PTHR12425:SF5">
    <property type="entry name" value="SYNEMBRYN"/>
    <property type="match status" value="1"/>
</dbReference>
<proteinExistence type="inferred from homology"/>